<keyword evidence="6" id="KW-1185">Reference proteome</keyword>
<organism evidence="5 6">
    <name type="scientific">Phytophthora fragariaefolia</name>
    <dbReference type="NCBI Taxonomy" id="1490495"/>
    <lineage>
        <taxon>Eukaryota</taxon>
        <taxon>Sar</taxon>
        <taxon>Stramenopiles</taxon>
        <taxon>Oomycota</taxon>
        <taxon>Peronosporomycetes</taxon>
        <taxon>Peronosporales</taxon>
        <taxon>Peronosporaceae</taxon>
        <taxon>Phytophthora</taxon>
    </lineage>
</organism>
<name>A0A9W6X2E0_9STRA</name>
<dbReference type="EMBL" id="BSXT01000435">
    <property type="protein sequence ID" value="GMF27305.1"/>
    <property type="molecule type" value="Genomic_DNA"/>
</dbReference>
<dbReference type="InterPro" id="IPR002110">
    <property type="entry name" value="Ankyrin_rpt"/>
</dbReference>
<dbReference type="Proteomes" id="UP001165121">
    <property type="component" value="Unassembled WGS sequence"/>
</dbReference>
<sequence>MQDTAAPKLPPGAPTPRDKVLEDYRTQIKVWGRAVSVLHASALTGGGVGQEARAYKKKQHKQVILEDVRKRPPRLHLRQETIRPQKARDHPNGPQSRKKEIKESPTKMVQGGNYLKKFLGGQFRLGADKRPEDWAAAKINRAMRNFMELNHLLDRVLEMRKAKRLVSESDAEMRALVANVGVSFARFSDSLDKLHEEDITLQDLLQICGHPLIISKDAAGNTPLHYAAEGGHLTLCELLLANGANINAQNKSGETPYV</sequence>
<dbReference type="PROSITE" id="PS50088">
    <property type="entry name" value="ANK_REPEAT"/>
    <property type="match status" value="1"/>
</dbReference>
<feature type="region of interest" description="Disordered" evidence="4">
    <location>
        <begin position="69"/>
        <end position="106"/>
    </location>
</feature>
<evidence type="ECO:0000313" key="6">
    <source>
        <dbReference type="Proteomes" id="UP001165121"/>
    </source>
</evidence>
<dbReference type="InterPro" id="IPR036770">
    <property type="entry name" value="Ankyrin_rpt-contain_sf"/>
</dbReference>
<evidence type="ECO:0000256" key="1">
    <source>
        <dbReference type="ARBA" id="ARBA00022737"/>
    </source>
</evidence>
<reference evidence="5" key="1">
    <citation type="submission" date="2023-04" db="EMBL/GenBank/DDBJ databases">
        <title>Phytophthora fragariaefolia NBRC 109709.</title>
        <authorList>
            <person name="Ichikawa N."/>
            <person name="Sato H."/>
            <person name="Tonouchi N."/>
        </authorList>
    </citation>
    <scope>NUCLEOTIDE SEQUENCE</scope>
    <source>
        <strain evidence="5">NBRC 109709</strain>
    </source>
</reference>
<protein>
    <submittedName>
        <fullName evidence="5">Unnamed protein product</fullName>
    </submittedName>
</protein>
<gene>
    <name evidence="5" type="ORF">Pfra01_000538000</name>
</gene>
<dbReference type="PANTHER" id="PTHR24171">
    <property type="entry name" value="ANKYRIN REPEAT DOMAIN-CONTAINING PROTEIN 39-RELATED"/>
    <property type="match status" value="1"/>
</dbReference>
<keyword evidence="1" id="KW-0677">Repeat</keyword>
<feature type="compositionally biased region" description="Basic and acidic residues" evidence="4">
    <location>
        <begin position="77"/>
        <end position="105"/>
    </location>
</feature>
<keyword evidence="2 3" id="KW-0040">ANK repeat</keyword>
<dbReference type="Gene3D" id="1.25.40.20">
    <property type="entry name" value="Ankyrin repeat-containing domain"/>
    <property type="match status" value="1"/>
</dbReference>
<evidence type="ECO:0000256" key="2">
    <source>
        <dbReference type="ARBA" id="ARBA00023043"/>
    </source>
</evidence>
<feature type="repeat" description="ANK" evidence="3">
    <location>
        <begin position="219"/>
        <end position="251"/>
    </location>
</feature>
<evidence type="ECO:0000256" key="3">
    <source>
        <dbReference type="PROSITE-ProRule" id="PRU00023"/>
    </source>
</evidence>
<evidence type="ECO:0000256" key="4">
    <source>
        <dbReference type="SAM" id="MobiDB-lite"/>
    </source>
</evidence>
<proteinExistence type="predicted"/>
<dbReference type="PANTHER" id="PTHR24171:SF9">
    <property type="entry name" value="ANKYRIN REPEAT DOMAIN-CONTAINING PROTEIN 39"/>
    <property type="match status" value="1"/>
</dbReference>
<accession>A0A9W6X2E0</accession>
<comment type="caution">
    <text evidence="5">The sequence shown here is derived from an EMBL/GenBank/DDBJ whole genome shotgun (WGS) entry which is preliminary data.</text>
</comment>
<evidence type="ECO:0000313" key="5">
    <source>
        <dbReference type="EMBL" id="GMF27305.1"/>
    </source>
</evidence>
<dbReference type="OrthoDB" id="197980at2759"/>
<dbReference type="SUPFAM" id="SSF48403">
    <property type="entry name" value="Ankyrin repeat"/>
    <property type="match status" value="1"/>
</dbReference>
<dbReference type="AlphaFoldDB" id="A0A9W6X2E0"/>
<dbReference type="SMART" id="SM00248">
    <property type="entry name" value="ANK"/>
    <property type="match status" value="1"/>
</dbReference>
<dbReference type="Pfam" id="PF13857">
    <property type="entry name" value="Ank_5"/>
    <property type="match status" value="1"/>
</dbReference>
<feature type="region of interest" description="Disordered" evidence="4">
    <location>
        <begin position="1"/>
        <end position="20"/>
    </location>
</feature>
<dbReference type="PROSITE" id="PS50297">
    <property type="entry name" value="ANK_REP_REGION"/>
    <property type="match status" value="1"/>
</dbReference>